<dbReference type="Gene3D" id="3.30.70.1290">
    <property type="entry name" value="Transposase IS200-like"/>
    <property type="match status" value="1"/>
</dbReference>
<dbReference type="GO" id="GO:0006313">
    <property type="term" value="P:DNA transposition"/>
    <property type="evidence" value="ECO:0007669"/>
    <property type="project" value="InterPro"/>
</dbReference>
<protein>
    <recommendedName>
        <fullName evidence="1">Transposase IS200-like domain-containing protein</fullName>
    </recommendedName>
</protein>
<gene>
    <name evidence="2" type="ORF">A2607_00435</name>
</gene>
<evidence type="ECO:0000313" key="3">
    <source>
        <dbReference type="Proteomes" id="UP000178481"/>
    </source>
</evidence>
<organism evidence="2 3">
    <name type="scientific">Candidatus Vogelbacteria bacterium RIFOXYD1_FULL_42_15</name>
    <dbReference type="NCBI Taxonomy" id="1802437"/>
    <lineage>
        <taxon>Bacteria</taxon>
        <taxon>Candidatus Vogeliibacteriota</taxon>
    </lineage>
</organism>
<dbReference type="Proteomes" id="UP000178481">
    <property type="component" value="Unassembled WGS sequence"/>
</dbReference>
<evidence type="ECO:0000313" key="2">
    <source>
        <dbReference type="EMBL" id="OHA59189.1"/>
    </source>
</evidence>
<dbReference type="Pfam" id="PF01797">
    <property type="entry name" value="Y1_Tnp"/>
    <property type="match status" value="1"/>
</dbReference>
<dbReference type="InterPro" id="IPR002686">
    <property type="entry name" value="Transposase_17"/>
</dbReference>
<dbReference type="GO" id="GO:0004803">
    <property type="term" value="F:transposase activity"/>
    <property type="evidence" value="ECO:0007669"/>
    <property type="project" value="InterPro"/>
</dbReference>
<dbReference type="PANTHER" id="PTHR34322:SF2">
    <property type="entry name" value="TRANSPOSASE IS200-LIKE DOMAIN-CONTAINING PROTEIN"/>
    <property type="match status" value="1"/>
</dbReference>
<feature type="domain" description="Transposase IS200-like" evidence="1">
    <location>
        <begin position="9"/>
        <end position="148"/>
    </location>
</feature>
<comment type="caution">
    <text evidence="2">The sequence shown here is derived from an EMBL/GenBank/DDBJ whole genome shotgun (WGS) entry which is preliminary data.</text>
</comment>
<dbReference type="GO" id="GO:0003677">
    <property type="term" value="F:DNA binding"/>
    <property type="evidence" value="ECO:0007669"/>
    <property type="project" value="InterPro"/>
</dbReference>
<accession>A0A1G2QGK0</accession>
<dbReference type="PANTHER" id="PTHR34322">
    <property type="entry name" value="TRANSPOSASE, Y1_TNP DOMAIN-CONTAINING"/>
    <property type="match status" value="1"/>
</dbReference>
<dbReference type="SUPFAM" id="SSF143422">
    <property type="entry name" value="Transposase IS200-like"/>
    <property type="match status" value="1"/>
</dbReference>
<sequence>MSVRNVILAPEEFYHIYSRGVDKRTVFNDDNDRNRFIKLLFLCNHGQPISFRDIVEDKNLKDVFDFPADQSLVDIGAYCLMNNHFHLLIREKKESGTSTFMLKLLTAYSSYYNKKYERKGKLFDGTFQAKHLDTDEYLKYIYSYIHLNPVKIIYPNWKENGGILDVNKAKKFIENYRYSSYDDYVFMERQEGKILNKTAFPDYFETKNEFKEMLNFWLNYQEEISLGLPSGNSPRVTLGK</sequence>
<proteinExistence type="predicted"/>
<name>A0A1G2QGK0_9BACT</name>
<evidence type="ECO:0000259" key="1">
    <source>
        <dbReference type="SMART" id="SM01321"/>
    </source>
</evidence>
<dbReference type="EMBL" id="MHTI01000023">
    <property type="protein sequence ID" value="OHA59189.1"/>
    <property type="molecule type" value="Genomic_DNA"/>
</dbReference>
<dbReference type="SMART" id="SM01321">
    <property type="entry name" value="Y1_Tnp"/>
    <property type="match status" value="1"/>
</dbReference>
<reference evidence="2 3" key="1">
    <citation type="journal article" date="2016" name="Nat. Commun.">
        <title>Thousands of microbial genomes shed light on interconnected biogeochemical processes in an aquifer system.</title>
        <authorList>
            <person name="Anantharaman K."/>
            <person name="Brown C.T."/>
            <person name="Hug L.A."/>
            <person name="Sharon I."/>
            <person name="Castelle C.J."/>
            <person name="Probst A.J."/>
            <person name="Thomas B.C."/>
            <person name="Singh A."/>
            <person name="Wilkins M.J."/>
            <person name="Karaoz U."/>
            <person name="Brodie E.L."/>
            <person name="Williams K.H."/>
            <person name="Hubbard S.S."/>
            <person name="Banfield J.F."/>
        </authorList>
    </citation>
    <scope>NUCLEOTIDE SEQUENCE [LARGE SCALE GENOMIC DNA]</scope>
</reference>
<dbReference type="InterPro" id="IPR036515">
    <property type="entry name" value="Transposase_17_sf"/>
</dbReference>
<dbReference type="AlphaFoldDB" id="A0A1G2QGK0"/>